<dbReference type="Pfam" id="PF00106">
    <property type="entry name" value="adh_short"/>
    <property type="match status" value="1"/>
</dbReference>
<dbReference type="InterPro" id="IPR036291">
    <property type="entry name" value="NAD(P)-bd_dom_sf"/>
</dbReference>
<dbReference type="GO" id="GO:0016020">
    <property type="term" value="C:membrane"/>
    <property type="evidence" value="ECO:0007669"/>
    <property type="project" value="TreeGrafter"/>
</dbReference>
<evidence type="ECO:0000313" key="3">
    <source>
        <dbReference type="EMBL" id="SBV95345.1"/>
    </source>
</evidence>
<dbReference type="EMBL" id="FLUM01000001">
    <property type="protein sequence ID" value="SBV95345.1"/>
    <property type="molecule type" value="Genomic_DNA"/>
</dbReference>
<comment type="similarity">
    <text evidence="1">Belongs to the short-chain dehydrogenases/reductases (SDR) family.</text>
</comment>
<dbReference type="InterPro" id="IPR020904">
    <property type="entry name" value="Sc_DH/Rdtase_CS"/>
</dbReference>
<evidence type="ECO:0000256" key="2">
    <source>
        <dbReference type="ARBA" id="ARBA00023002"/>
    </source>
</evidence>
<name>A0A212J812_9BACT</name>
<proteinExistence type="inferred from homology"/>
<organism evidence="3">
    <name type="scientific">uncultured Dysgonomonas sp</name>
    <dbReference type="NCBI Taxonomy" id="206096"/>
    <lineage>
        <taxon>Bacteria</taxon>
        <taxon>Pseudomonadati</taxon>
        <taxon>Bacteroidota</taxon>
        <taxon>Bacteroidia</taxon>
        <taxon>Bacteroidales</taxon>
        <taxon>Dysgonomonadaceae</taxon>
        <taxon>Dysgonomonas</taxon>
        <taxon>environmental samples</taxon>
    </lineage>
</organism>
<dbReference type="RefSeq" id="WP_296939281.1">
    <property type="nucleotide sequence ID" value="NZ_LT599032.1"/>
</dbReference>
<dbReference type="PANTHER" id="PTHR44196">
    <property type="entry name" value="DEHYDROGENASE/REDUCTASE SDR FAMILY MEMBER 7B"/>
    <property type="match status" value="1"/>
</dbReference>
<dbReference type="CDD" id="cd05233">
    <property type="entry name" value="SDR_c"/>
    <property type="match status" value="1"/>
</dbReference>
<accession>A0A212J812</accession>
<dbReference type="GO" id="GO:0016491">
    <property type="term" value="F:oxidoreductase activity"/>
    <property type="evidence" value="ECO:0007669"/>
    <property type="project" value="UniProtKB-KW"/>
</dbReference>
<dbReference type="SUPFAM" id="SSF51735">
    <property type="entry name" value="NAD(P)-binding Rossmann-fold domains"/>
    <property type="match status" value="1"/>
</dbReference>
<dbReference type="PANTHER" id="PTHR44196:SF1">
    <property type="entry name" value="DEHYDROGENASE_REDUCTASE SDR FAMILY MEMBER 7B"/>
    <property type="match status" value="1"/>
</dbReference>
<sequence>MNFRGKHIILTGASSGIGREMLDILASYNGVKILAVARHTDNIMGVEGVVYPFSADVSSSKGVDRVFEYAQQIFGNIDIFIANAGFAYLERLQTSDWQHIEEIYSLNVFSPIYSLEKLVAINNGRPVAFACTISGAGLVSLPAYSLYCSTKAALHHFIQTYRYEKANNLQLTAVYPVATRTDFFDKATGEEDTPLPFPVQDSKIVARKYIKGIEKGKKNVYPSSLFRLSYPIGRAFPFCLKIYSLLERKKVRKWLGL</sequence>
<protein>
    <submittedName>
        <fullName evidence="3">Uncharacterized protein</fullName>
    </submittedName>
</protein>
<dbReference type="InterPro" id="IPR002347">
    <property type="entry name" value="SDR_fam"/>
</dbReference>
<dbReference type="PRINTS" id="PR00081">
    <property type="entry name" value="GDHRDH"/>
</dbReference>
<dbReference type="AlphaFoldDB" id="A0A212J812"/>
<reference evidence="3" key="1">
    <citation type="submission" date="2016-04" db="EMBL/GenBank/DDBJ databases">
        <authorList>
            <person name="Evans L.H."/>
            <person name="Alamgir A."/>
            <person name="Owens N."/>
            <person name="Weber N.D."/>
            <person name="Virtaneva K."/>
            <person name="Barbian K."/>
            <person name="Babar A."/>
            <person name="Rosenke K."/>
        </authorList>
    </citation>
    <scope>NUCLEOTIDE SEQUENCE</scope>
    <source>
        <strain evidence="3">86-1</strain>
    </source>
</reference>
<dbReference type="Gene3D" id="3.40.50.720">
    <property type="entry name" value="NAD(P)-binding Rossmann-like Domain"/>
    <property type="match status" value="1"/>
</dbReference>
<evidence type="ECO:0000256" key="1">
    <source>
        <dbReference type="ARBA" id="ARBA00006484"/>
    </source>
</evidence>
<keyword evidence="2" id="KW-0560">Oxidoreductase</keyword>
<gene>
    <name evidence="3" type="ORF">KL86DYS1_11368</name>
</gene>
<dbReference type="PROSITE" id="PS00061">
    <property type="entry name" value="ADH_SHORT"/>
    <property type="match status" value="1"/>
</dbReference>